<dbReference type="InterPro" id="IPR014729">
    <property type="entry name" value="Rossmann-like_a/b/a_fold"/>
</dbReference>
<dbReference type="Proteomes" id="UP000282321">
    <property type="component" value="Unassembled WGS sequence"/>
</dbReference>
<evidence type="ECO:0000256" key="1">
    <source>
        <dbReference type="ARBA" id="ARBA00002324"/>
    </source>
</evidence>
<dbReference type="EMBL" id="QNBC01000145">
    <property type="protein sequence ID" value="RKX64621.1"/>
    <property type="molecule type" value="Genomic_DNA"/>
</dbReference>
<dbReference type="PANTHER" id="PTHR39321">
    <property type="entry name" value="NICOTINATE-NUCLEOTIDE ADENYLYLTRANSFERASE-RELATED"/>
    <property type="match status" value="1"/>
</dbReference>
<proteinExistence type="inferred from homology"/>
<dbReference type="HAMAP" id="MF_00244">
    <property type="entry name" value="NaMN_adenylyltr"/>
    <property type="match status" value="1"/>
</dbReference>
<dbReference type="AlphaFoldDB" id="A0A660S4Y8"/>
<name>A0A660S4Y8_UNCT6</name>
<keyword evidence="7 10" id="KW-0067">ATP-binding</keyword>
<evidence type="ECO:0000313" key="13">
    <source>
        <dbReference type="Proteomes" id="UP000282321"/>
    </source>
</evidence>
<keyword evidence="5 10" id="KW-0548">Nucleotidyltransferase</keyword>
<evidence type="ECO:0000256" key="7">
    <source>
        <dbReference type="ARBA" id="ARBA00022840"/>
    </source>
</evidence>
<dbReference type="NCBIfam" id="NF000840">
    <property type="entry name" value="PRK00071.1-3"/>
    <property type="match status" value="1"/>
</dbReference>
<dbReference type="SUPFAM" id="SSF52374">
    <property type="entry name" value="Nucleotidylyl transferase"/>
    <property type="match status" value="1"/>
</dbReference>
<dbReference type="EC" id="2.7.7.18" evidence="10"/>
<evidence type="ECO:0000256" key="6">
    <source>
        <dbReference type="ARBA" id="ARBA00022741"/>
    </source>
</evidence>
<comment type="function">
    <text evidence="1 10">Catalyzes the reversible adenylation of nicotinate mononucleotide (NaMN) to nicotinic acid adenine dinucleotide (NaAD).</text>
</comment>
<comment type="catalytic activity">
    <reaction evidence="9 10">
        <text>nicotinate beta-D-ribonucleotide + ATP + H(+) = deamido-NAD(+) + diphosphate</text>
        <dbReference type="Rhea" id="RHEA:22860"/>
        <dbReference type="ChEBI" id="CHEBI:15378"/>
        <dbReference type="ChEBI" id="CHEBI:30616"/>
        <dbReference type="ChEBI" id="CHEBI:33019"/>
        <dbReference type="ChEBI" id="CHEBI:57502"/>
        <dbReference type="ChEBI" id="CHEBI:58437"/>
        <dbReference type="EC" id="2.7.7.18"/>
    </reaction>
</comment>
<gene>
    <name evidence="10 12" type="primary">nadD</name>
    <name evidence="12" type="ORF">DRP44_07975</name>
</gene>
<dbReference type="GO" id="GO:0004515">
    <property type="term" value="F:nicotinate-nucleotide adenylyltransferase activity"/>
    <property type="evidence" value="ECO:0007669"/>
    <property type="project" value="UniProtKB-UniRule"/>
</dbReference>
<dbReference type="Gene3D" id="3.40.50.620">
    <property type="entry name" value="HUPs"/>
    <property type="match status" value="1"/>
</dbReference>
<organism evidence="12 13">
    <name type="scientific">candidate division TA06 bacterium</name>
    <dbReference type="NCBI Taxonomy" id="2250710"/>
    <lineage>
        <taxon>Bacteria</taxon>
        <taxon>Bacteria division TA06</taxon>
    </lineage>
</organism>
<keyword evidence="6 10" id="KW-0547">Nucleotide-binding</keyword>
<dbReference type="NCBIfam" id="TIGR00482">
    <property type="entry name" value="nicotinate (nicotinamide) nucleotide adenylyltransferase"/>
    <property type="match status" value="1"/>
</dbReference>
<dbReference type="UniPathway" id="UPA00253">
    <property type="reaction ID" value="UER00332"/>
</dbReference>
<dbReference type="InterPro" id="IPR005248">
    <property type="entry name" value="NadD/NMNAT"/>
</dbReference>
<dbReference type="GO" id="GO:0009435">
    <property type="term" value="P:NAD+ biosynthetic process"/>
    <property type="evidence" value="ECO:0007669"/>
    <property type="project" value="UniProtKB-UniRule"/>
</dbReference>
<keyword evidence="4 10" id="KW-0808">Transferase</keyword>
<evidence type="ECO:0000256" key="8">
    <source>
        <dbReference type="ARBA" id="ARBA00023027"/>
    </source>
</evidence>
<evidence type="ECO:0000256" key="5">
    <source>
        <dbReference type="ARBA" id="ARBA00022695"/>
    </source>
</evidence>
<dbReference type="NCBIfam" id="TIGR00125">
    <property type="entry name" value="cyt_tran_rel"/>
    <property type="match status" value="1"/>
</dbReference>
<comment type="caution">
    <text evidence="12">The sequence shown here is derived from an EMBL/GenBank/DDBJ whole genome shotgun (WGS) entry which is preliminary data.</text>
</comment>
<sequence>MKRLGIFGGSFNPIHLGHIILAGDIAEEFNLEKILFIPAYTPPLKSENELLPYELRYKMVESAIADYSNFDISDIEKRLPQPSYTINTLRALRDKFPAMEFYLIIGSDQAAQFEQWKEYDKIAKIAKIVVMSRNKAKIKNINMIFYNKRRIDISSTEIRRRIINNLPFRRFLPETVYKIIKNEKLFG</sequence>
<reference evidence="12 13" key="1">
    <citation type="submission" date="2018-06" db="EMBL/GenBank/DDBJ databases">
        <title>Extensive metabolic versatility and redundancy in microbially diverse, dynamic hydrothermal sediments.</title>
        <authorList>
            <person name="Dombrowski N."/>
            <person name="Teske A."/>
            <person name="Baker B.J."/>
        </authorList>
    </citation>
    <scope>NUCLEOTIDE SEQUENCE [LARGE SCALE GENOMIC DNA]</scope>
    <source>
        <strain evidence="12">B35_G9</strain>
    </source>
</reference>
<keyword evidence="8 10" id="KW-0520">NAD</keyword>
<evidence type="ECO:0000256" key="4">
    <source>
        <dbReference type="ARBA" id="ARBA00022679"/>
    </source>
</evidence>
<comment type="pathway">
    <text evidence="2 10">Cofactor biosynthesis; NAD(+) biosynthesis; deamido-NAD(+) from nicotinate D-ribonucleotide: step 1/1.</text>
</comment>
<comment type="similarity">
    <text evidence="10">Belongs to the NadD family.</text>
</comment>
<evidence type="ECO:0000259" key="11">
    <source>
        <dbReference type="Pfam" id="PF01467"/>
    </source>
</evidence>
<evidence type="ECO:0000256" key="10">
    <source>
        <dbReference type="HAMAP-Rule" id="MF_00244"/>
    </source>
</evidence>
<keyword evidence="3 10" id="KW-0662">Pyridine nucleotide biosynthesis</keyword>
<dbReference type="InterPro" id="IPR004821">
    <property type="entry name" value="Cyt_trans-like"/>
</dbReference>
<dbReference type="CDD" id="cd02165">
    <property type="entry name" value="NMNAT"/>
    <property type="match status" value="1"/>
</dbReference>
<dbReference type="GO" id="GO:0005524">
    <property type="term" value="F:ATP binding"/>
    <property type="evidence" value="ECO:0007669"/>
    <property type="project" value="UniProtKB-KW"/>
</dbReference>
<feature type="domain" description="Cytidyltransferase-like" evidence="11">
    <location>
        <begin position="6"/>
        <end position="161"/>
    </location>
</feature>
<evidence type="ECO:0000256" key="9">
    <source>
        <dbReference type="ARBA" id="ARBA00048721"/>
    </source>
</evidence>
<evidence type="ECO:0000256" key="2">
    <source>
        <dbReference type="ARBA" id="ARBA00005019"/>
    </source>
</evidence>
<evidence type="ECO:0000313" key="12">
    <source>
        <dbReference type="EMBL" id="RKX64621.1"/>
    </source>
</evidence>
<dbReference type="Pfam" id="PF01467">
    <property type="entry name" value="CTP_transf_like"/>
    <property type="match status" value="1"/>
</dbReference>
<dbReference type="PANTHER" id="PTHR39321:SF3">
    <property type="entry name" value="PHOSPHOPANTETHEINE ADENYLYLTRANSFERASE"/>
    <property type="match status" value="1"/>
</dbReference>
<protein>
    <recommendedName>
        <fullName evidence="10">Probable nicotinate-nucleotide adenylyltransferase</fullName>
        <ecNumber evidence="10">2.7.7.18</ecNumber>
    </recommendedName>
    <alternativeName>
        <fullName evidence="10">Deamido-NAD(+) diphosphorylase</fullName>
    </alternativeName>
    <alternativeName>
        <fullName evidence="10">Deamido-NAD(+) pyrophosphorylase</fullName>
    </alternativeName>
    <alternativeName>
        <fullName evidence="10">Nicotinate mononucleotide adenylyltransferase</fullName>
        <shortName evidence="10">NaMN adenylyltransferase</shortName>
    </alternativeName>
</protein>
<evidence type="ECO:0000256" key="3">
    <source>
        <dbReference type="ARBA" id="ARBA00022642"/>
    </source>
</evidence>
<accession>A0A660S4Y8</accession>